<organism evidence="12 13">
    <name type="scientific">Nepenthes gracilis</name>
    <name type="common">Slender pitcher plant</name>
    <dbReference type="NCBI Taxonomy" id="150966"/>
    <lineage>
        <taxon>Eukaryota</taxon>
        <taxon>Viridiplantae</taxon>
        <taxon>Streptophyta</taxon>
        <taxon>Embryophyta</taxon>
        <taxon>Tracheophyta</taxon>
        <taxon>Spermatophyta</taxon>
        <taxon>Magnoliopsida</taxon>
        <taxon>eudicotyledons</taxon>
        <taxon>Gunneridae</taxon>
        <taxon>Pentapetalae</taxon>
        <taxon>Caryophyllales</taxon>
        <taxon>Nepenthaceae</taxon>
        <taxon>Nepenthes</taxon>
    </lineage>
</organism>
<gene>
    <name evidence="12" type="ORF">Nepgr_020325</name>
</gene>
<evidence type="ECO:0000256" key="3">
    <source>
        <dbReference type="ARBA" id="ARBA00022723"/>
    </source>
</evidence>
<dbReference type="InterPro" id="IPR051132">
    <property type="entry name" value="3-5_Exonuclease_domain"/>
</dbReference>
<keyword evidence="3" id="KW-0479">Metal-binding</keyword>
<sequence length="300" mass="33561">MSFCTVTWNAASNGETAGERKALPSSSTHSDWDQPFTDEELQAIEAAFQSAASSSPIKSRRVPYSDDRDSDGRPKTRRRLPHTISLQVDANRCQKGSDSDSSTQRSHSFAMLRCSKNSGLHLATVKMRYPMMNFEGHIKWVRWFLVLTLGRPTFGRGIPQRKAAVMQICGSMTHCYVMHIIHSGIPHSLQSLLEDSFSVKVGVGIGNDAVKVFQDHNVSIRSVEDLSNLANQKLGREPRQWSLSSLVEMLTCKQLLKPNKIRLGNWEADVLSTAQLQYAATDAFASWYLYQVLKTSPLMP</sequence>
<dbReference type="EMBL" id="BSYO01000019">
    <property type="protein sequence ID" value="GMH18484.1"/>
    <property type="molecule type" value="Genomic_DNA"/>
</dbReference>
<dbReference type="GO" id="GO:0003676">
    <property type="term" value="F:nucleic acid binding"/>
    <property type="evidence" value="ECO:0007669"/>
    <property type="project" value="InterPro"/>
</dbReference>
<evidence type="ECO:0000256" key="5">
    <source>
        <dbReference type="ARBA" id="ARBA00022839"/>
    </source>
</evidence>
<dbReference type="AlphaFoldDB" id="A0AAD3SXF7"/>
<keyword evidence="2" id="KW-0540">Nuclease</keyword>
<proteinExistence type="predicted"/>
<keyword evidence="4" id="KW-0378">Hydrolase</keyword>
<evidence type="ECO:0000256" key="1">
    <source>
        <dbReference type="ARBA" id="ARBA00004123"/>
    </source>
</evidence>
<evidence type="ECO:0000256" key="7">
    <source>
        <dbReference type="ARBA" id="ARBA00023242"/>
    </source>
</evidence>
<evidence type="ECO:0000256" key="4">
    <source>
        <dbReference type="ARBA" id="ARBA00022801"/>
    </source>
</evidence>
<evidence type="ECO:0000256" key="8">
    <source>
        <dbReference type="ARBA" id="ARBA00040531"/>
    </source>
</evidence>
<dbReference type="SUPFAM" id="SSF53098">
    <property type="entry name" value="Ribonuclease H-like"/>
    <property type="match status" value="1"/>
</dbReference>
<evidence type="ECO:0000256" key="9">
    <source>
        <dbReference type="ARBA" id="ARBA00042761"/>
    </source>
</evidence>
<dbReference type="Pfam" id="PF01612">
    <property type="entry name" value="DNA_pol_A_exo1"/>
    <property type="match status" value="1"/>
</dbReference>
<keyword evidence="5" id="KW-0269">Exonuclease</keyword>
<dbReference type="Gene3D" id="3.30.420.10">
    <property type="entry name" value="Ribonuclease H-like superfamily/Ribonuclease H"/>
    <property type="match status" value="1"/>
</dbReference>
<comment type="caution">
    <text evidence="12">The sequence shown here is derived from an EMBL/GenBank/DDBJ whole genome shotgun (WGS) entry which is preliminary data.</text>
</comment>
<reference evidence="12" key="1">
    <citation type="submission" date="2023-05" db="EMBL/GenBank/DDBJ databases">
        <title>Nepenthes gracilis genome sequencing.</title>
        <authorList>
            <person name="Fukushima K."/>
        </authorList>
    </citation>
    <scope>NUCLEOTIDE SEQUENCE</scope>
    <source>
        <strain evidence="12">SING2019-196</strain>
    </source>
</reference>
<dbReference type="GO" id="GO:0005634">
    <property type="term" value="C:nucleus"/>
    <property type="evidence" value="ECO:0007669"/>
    <property type="project" value="UniProtKB-SubCell"/>
</dbReference>
<feature type="region of interest" description="Disordered" evidence="10">
    <location>
        <begin position="15"/>
        <end position="36"/>
    </location>
</feature>
<evidence type="ECO:0000313" key="12">
    <source>
        <dbReference type="EMBL" id="GMH18484.1"/>
    </source>
</evidence>
<evidence type="ECO:0000259" key="11">
    <source>
        <dbReference type="SMART" id="SM00474"/>
    </source>
</evidence>
<feature type="domain" description="3'-5' exonuclease" evidence="11">
    <location>
        <begin position="132"/>
        <end position="298"/>
    </location>
</feature>
<dbReference type="GO" id="GO:0006139">
    <property type="term" value="P:nucleobase-containing compound metabolic process"/>
    <property type="evidence" value="ECO:0007669"/>
    <property type="project" value="InterPro"/>
</dbReference>
<dbReference type="CDD" id="cd06141">
    <property type="entry name" value="WRN_exo"/>
    <property type="match status" value="1"/>
</dbReference>
<comment type="subcellular location">
    <subcellularLocation>
        <location evidence="1">Nucleus</location>
    </subcellularLocation>
</comment>
<dbReference type="PANTHER" id="PTHR13620:SF109">
    <property type="entry name" value="3'-5' EXONUCLEASE"/>
    <property type="match status" value="1"/>
</dbReference>
<evidence type="ECO:0000256" key="10">
    <source>
        <dbReference type="SAM" id="MobiDB-lite"/>
    </source>
</evidence>
<accession>A0AAD3SXF7</accession>
<dbReference type="InterPro" id="IPR036397">
    <property type="entry name" value="RNaseH_sf"/>
</dbReference>
<dbReference type="SMART" id="SM00474">
    <property type="entry name" value="35EXOc"/>
    <property type="match status" value="1"/>
</dbReference>
<dbReference type="InterPro" id="IPR002562">
    <property type="entry name" value="3'-5'_exonuclease_dom"/>
</dbReference>
<protein>
    <recommendedName>
        <fullName evidence="8">3'-5' exonuclease</fullName>
    </recommendedName>
    <alternativeName>
        <fullName evidence="9">Werner Syndrome-like exonuclease</fullName>
    </alternativeName>
</protein>
<dbReference type="InterPro" id="IPR012337">
    <property type="entry name" value="RNaseH-like_sf"/>
</dbReference>
<dbReference type="PANTHER" id="PTHR13620">
    <property type="entry name" value="3-5 EXONUCLEASE"/>
    <property type="match status" value="1"/>
</dbReference>
<keyword evidence="13" id="KW-1185">Reference proteome</keyword>
<feature type="region of interest" description="Disordered" evidence="10">
    <location>
        <begin position="48"/>
        <end position="83"/>
    </location>
</feature>
<evidence type="ECO:0000256" key="2">
    <source>
        <dbReference type="ARBA" id="ARBA00022722"/>
    </source>
</evidence>
<keyword evidence="6" id="KW-0460">Magnesium</keyword>
<evidence type="ECO:0000256" key="6">
    <source>
        <dbReference type="ARBA" id="ARBA00022842"/>
    </source>
</evidence>
<dbReference type="Proteomes" id="UP001279734">
    <property type="component" value="Unassembled WGS sequence"/>
</dbReference>
<keyword evidence="7" id="KW-0539">Nucleus</keyword>
<name>A0AAD3SXF7_NEPGR</name>
<dbReference type="GO" id="GO:0008408">
    <property type="term" value="F:3'-5' exonuclease activity"/>
    <property type="evidence" value="ECO:0007669"/>
    <property type="project" value="InterPro"/>
</dbReference>
<dbReference type="GO" id="GO:0046872">
    <property type="term" value="F:metal ion binding"/>
    <property type="evidence" value="ECO:0007669"/>
    <property type="project" value="UniProtKB-KW"/>
</dbReference>
<evidence type="ECO:0000313" key="13">
    <source>
        <dbReference type="Proteomes" id="UP001279734"/>
    </source>
</evidence>
<feature type="compositionally biased region" description="Basic and acidic residues" evidence="10">
    <location>
        <begin position="63"/>
        <end position="74"/>
    </location>
</feature>